<evidence type="ECO:0000259" key="5">
    <source>
        <dbReference type="PROSITE" id="PS51918"/>
    </source>
</evidence>
<dbReference type="EMBL" id="LAZR01000003">
    <property type="protein sequence ID" value="KKO11228.1"/>
    <property type="molecule type" value="Genomic_DNA"/>
</dbReference>
<evidence type="ECO:0000313" key="6">
    <source>
        <dbReference type="EMBL" id="KKO11228.1"/>
    </source>
</evidence>
<dbReference type="SFLD" id="SFLDG01067">
    <property type="entry name" value="SPASM/twitch_domain_containing"/>
    <property type="match status" value="1"/>
</dbReference>
<sequence length="269" mass="29506">MVRMRHLNIEVTHRCNQRCFYCFNDSGPFRKGAELSPATWLRILRAMIPMGLQSVHITGGEPFLWDGTVELLRGAQSLGLSTSVLSNGTHIPELAKSESRLLSCLSVAQVSLDAMTAEVHDQRRGISGAWRQAMEAIYTFFSLGVPVEISTAVSDGNVSELPAIAELCESLSARFLVRPLTVAGRASSYCGTKSFSYRLKRSLLLIRNSYRDLLVDDSFHYVPDRPDYDACALRIGCATVSPNGVFRSGPISISDKLQVTDAFQLIGAA</sequence>
<dbReference type="CDD" id="cd01335">
    <property type="entry name" value="Radical_SAM"/>
    <property type="match status" value="1"/>
</dbReference>
<keyword evidence="1" id="KW-0949">S-adenosyl-L-methionine</keyword>
<evidence type="ECO:0000256" key="4">
    <source>
        <dbReference type="ARBA" id="ARBA00023014"/>
    </source>
</evidence>
<dbReference type="InterPro" id="IPR013785">
    <property type="entry name" value="Aldolase_TIM"/>
</dbReference>
<dbReference type="AlphaFoldDB" id="A0A0F9WFF5"/>
<dbReference type="SUPFAM" id="SSF102114">
    <property type="entry name" value="Radical SAM enzymes"/>
    <property type="match status" value="1"/>
</dbReference>
<keyword evidence="4" id="KW-0411">Iron-sulfur</keyword>
<name>A0A0F9WFF5_9ZZZZ</name>
<keyword evidence="3" id="KW-0408">Iron</keyword>
<dbReference type="InterPro" id="IPR007197">
    <property type="entry name" value="rSAM"/>
</dbReference>
<proteinExistence type="predicted"/>
<evidence type="ECO:0000256" key="3">
    <source>
        <dbReference type="ARBA" id="ARBA00023004"/>
    </source>
</evidence>
<evidence type="ECO:0000256" key="2">
    <source>
        <dbReference type="ARBA" id="ARBA00022723"/>
    </source>
</evidence>
<dbReference type="GO" id="GO:0003824">
    <property type="term" value="F:catalytic activity"/>
    <property type="evidence" value="ECO:0007669"/>
    <property type="project" value="InterPro"/>
</dbReference>
<gene>
    <name evidence="6" type="ORF">LCGC14_0017040</name>
</gene>
<feature type="domain" description="Radical SAM core" evidence="5">
    <location>
        <begin position="1"/>
        <end position="224"/>
    </location>
</feature>
<keyword evidence="2" id="KW-0479">Metal-binding</keyword>
<dbReference type="SFLD" id="SFLDS00029">
    <property type="entry name" value="Radical_SAM"/>
    <property type="match status" value="1"/>
</dbReference>
<dbReference type="Gene3D" id="3.20.20.70">
    <property type="entry name" value="Aldolase class I"/>
    <property type="match status" value="1"/>
</dbReference>
<dbReference type="GO" id="GO:0046872">
    <property type="term" value="F:metal ion binding"/>
    <property type="evidence" value="ECO:0007669"/>
    <property type="project" value="UniProtKB-KW"/>
</dbReference>
<dbReference type="Pfam" id="PF04055">
    <property type="entry name" value="Radical_SAM"/>
    <property type="match status" value="1"/>
</dbReference>
<dbReference type="PANTHER" id="PTHR11228:SF7">
    <property type="entry name" value="PQQA PEPTIDE CYCLASE"/>
    <property type="match status" value="1"/>
</dbReference>
<dbReference type="GO" id="GO:0051536">
    <property type="term" value="F:iron-sulfur cluster binding"/>
    <property type="evidence" value="ECO:0007669"/>
    <property type="project" value="UniProtKB-KW"/>
</dbReference>
<dbReference type="InterPro" id="IPR058240">
    <property type="entry name" value="rSAM_sf"/>
</dbReference>
<organism evidence="6">
    <name type="scientific">marine sediment metagenome</name>
    <dbReference type="NCBI Taxonomy" id="412755"/>
    <lineage>
        <taxon>unclassified sequences</taxon>
        <taxon>metagenomes</taxon>
        <taxon>ecological metagenomes</taxon>
    </lineage>
</organism>
<accession>A0A0F9WFF5</accession>
<reference evidence="6" key="1">
    <citation type="journal article" date="2015" name="Nature">
        <title>Complex archaea that bridge the gap between prokaryotes and eukaryotes.</title>
        <authorList>
            <person name="Spang A."/>
            <person name="Saw J.H."/>
            <person name="Jorgensen S.L."/>
            <person name="Zaremba-Niedzwiedzka K."/>
            <person name="Martijn J."/>
            <person name="Lind A.E."/>
            <person name="van Eijk R."/>
            <person name="Schleper C."/>
            <person name="Guy L."/>
            <person name="Ettema T.J."/>
        </authorList>
    </citation>
    <scope>NUCLEOTIDE SEQUENCE</scope>
</reference>
<protein>
    <recommendedName>
        <fullName evidence="5">Radical SAM core domain-containing protein</fullName>
    </recommendedName>
</protein>
<dbReference type="PROSITE" id="PS51918">
    <property type="entry name" value="RADICAL_SAM"/>
    <property type="match status" value="1"/>
</dbReference>
<evidence type="ECO:0000256" key="1">
    <source>
        <dbReference type="ARBA" id="ARBA00022691"/>
    </source>
</evidence>
<comment type="caution">
    <text evidence="6">The sequence shown here is derived from an EMBL/GenBank/DDBJ whole genome shotgun (WGS) entry which is preliminary data.</text>
</comment>
<dbReference type="PANTHER" id="PTHR11228">
    <property type="entry name" value="RADICAL SAM DOMAIN PROTEIN"/>
    <property type="match status" value="1"/>
</dbReference>
<dbReference type="InterPro" id="IPR050377">
    <property type="entry name" value="Radical_SAM_PqqE_MftC-like"/>
</dbReference>